<sequence length="132" mass="15059">MNNYFTVIKSIHIFTAIVSVLLFTGRFYWKTAGSAMMQRRWVKITPHINDTLLLLTGIMLVLITRYYPFTADGSWLTEKLMAVILYIGFGFVAFGRRNFSPFIRGIAFCAALLMLVIIVFLAINRIPLVGML</sequence>
<reference evidence="3" key="1">
    <citation type="journal article" date="2019" name="Int. J. Syst. Evol. Microbiol.">
        <title>The Global Catalogue of Microorganisms (GCM) 10K type strain sequencing project: providing services to taxonomists for standard genome sequencing and annotation.</title>
        <authorList>
            <consortium name="The Broad Institute Genomics Platform"/>
            <consortium name="The Broad Institute Genome Sequencing Center for Infectious Disease"/>
            <person name="Wu L."/>
            <person name="Ma J."/>
        </authorList>
    </citation>
    <scope>NUCLEOTIDE SEQUENCE [LARGE SCALE GENOMIC DNA]</scope>
    <source>
        <strain evidence="3">CGMCC 4.1530</strain>
    </source>
</reference>
<keyword evidence="1" id="KW-0812">Transmembrane</keyword>
<keyword evidence="1" id="KW-1133">Transmembrane helix</keyword>
<dbReference type="RefSeq" id="WP_212706811.1">
    <property type="nucleotide sequence ID" value="NZ_BAAAFW010000008.1"/>
</dbReference>
<comment type="caution">
    <text evidence="2">The sequence shown here is derived from an EMBL/GenBank/DDBJ whole genome shotgun (WGS) entry which is preliminary data.</text>
</comment>
<dbReference type="Pfam" id="PF04247">
    <property type="entry name" value="SirB"/>
    <property type="match status" value="1"/>
</dbReference>
<feature type="transmembrane region" description="Helical" evidence="1">
    <location>
        <begin position="102"/>
        <end position="123"/>
    </location>
</feature>
<keyword evidence="3" id="KW-1185">Reference proteome</keyword>
<keyword evidence="1" id="KW-0472">Membrane</keyword>
<dbReference type="Proteomes" id="UP001596215">
    <property type="component" value="Unassembled WGS sequence"/>
</dbReference>
<feature type="transmembrane region" description="Helical" evidence="1">
    <location>
        <begin position="50"/>
        <end position="67"/>
    </location>
</feature>
<protein>
    <submittedName>
        <fullName evidence="2">SirB2 family protein</fullName>
    </submittedName>
</protein>
<accession>A0ABW1VTT3</accession>
<gene>
    <name evidence="2" type="ORF">ACFP73_14690</name>
</gene>
<organism evidence="2 3">
    <name type="scientific">Tatumella punctata</name>
    <dbReference type="NCBI Taxonomy" id="399969"/>
    <lineage>
        <taxon>Bacteria</taxon>
        <taxon>Pseudomonadati</taxon>
        <taxon>Pseudomonadota</taxon>
        <taxon>Gammaproteobacteria</taxon>
        <taxon>Enterobacterales</taxon>
        <taxon>Erwiniaceae</taxon>
        <taxon>Tatumella</taxon>
    </lineage>
</organism>
<name>A0ABW1VTT3_9GAMM</name>
<dbReference type="PANTHER" id="PTHR39594">
    <property type="entry name" value="PROTEIN YCHQ"/>
    <property type="match status" value="1"/>
</dbReference>
<evidence type="ECO:0000313" key="3">
    <source>
        <dbReference type="Proteomes" id="UP001596215"/>
    </source>
</evidence>
<dbReference type="EMBL" id="JBHSUC010000025">
    <property type="protein sequence ID" value="MFC6363315.1"/>
    <property type="molecule type" value="Genomic_DNA"/>
</dbReference>
<dbReference type="PANTHER" id="PTHR39594:SF1">
    <property type="entry name" value="PROTEIN YCHQ"/>
    <property type="match status" value="1"/>
</dbReference>
<evidence type="ECO:0000256" key="1">
    <source>
        <dbReference type="SAM" id="Phobius"/>
    </source>
</evidence>
<dbReference type="PIRSF" id="PIRSF005610">
    <property type="entry name" value="SirB"/>
    <property type="match status" value="1"/>
</dbReference>
<feature type="transmembrane region" description="Helical" evidence="1">
    <location>
        <begin position="6"/>
        <end position="29"/>
    </location>
</feature>
<feature type="transmembrane region" description="Helical" evidence="1">
    <location>
        <begin position="79"/>
        <end position="95"/>
    </location>
</feature>
<dbReference type="InterPro" id="IPR007360">
    <property type="entry name" value="SirB"/>
</dbReference>
<proteinExistence type="predicted"/>
<evidence type="ECO:0000313" key="2">
    <source>
        <dbReference type="EMBL" id="MFC6363315.1"/>
    </source>
</evidence>